<organism evidence="2">
    <name type="scientific">Pseudomonas phage Arace01</name>
    <dbReference type="NCBI Taxonomy" id="3138526"/>
    <lineage>
        <taxon>Viruses</taxon>
    </lineage>
</organism>
<evidence type="ECO:0000313" key="2">
    <source>
        <dbReference type="EMBL" id="XAI69675.1"/>
    </source>
</evidence>
<accession>A0AAU6VZE9</accession>
<protein>
    <submittedName>
        <fullName evidence="2">DNA processing chain A</fullName>
    </submittedName>
</protein>
<dbReference type="InterPro" id="IPR019627">
    <property type="entry name" value="YAcAr"/>
</dbReference>
<feature type="domain" description="YspA cpYpsA-related SLOG" evidence="1">
    <location>
        <begin position="5"/>
        <end position="70"/>
    </location>
</feature>
<dbReference type="EMBL" id="PP179312">
    <property type="protein sequence ID" value="XAI69675.1"/>
    <property type="molecule type" value="Genomic_DNA"/>
</dbReference>
<dbReference type="Pfam" id="PF10686">
    <property type="entry name" value="YAcAr"/>
    <property type="match status" value="1"/>
</dbReference>
<gene>
    <name evidence="2" type="ORF">Arace01_00007</name>
</gene>
<name>A0AAU6VZE9_9VIRU</name>
<dbReference type="SUPFAM" id="SSF102405">
    <property type="entry name" value="MCP/YpsA-like"/>
    <property type="match status" value="1"/>
</dbReference>
<sequence length="121" mass="13777">MPKQKMIVAGGRDFIDHERMLAEFNNLVASGFMAPDCELVCGMARGADMTAYHIFRAHNNPVHVFHPDWDAEPKRAGFIRNAEMGDFADACIAFWDGQSKGTKHMIDYMQRLDKPLTVIRY</sequence>
<proteinExistence type="predicted"/>
<dbReference type="Gene3D" id="3.40.50.450">
    <property type="match status" value="1"/>
</dbReference>
<reference evidence="2" key="1">
    <citation type="journal article" date="2024" name="J. Gen. Virol.">
        <title>Novel phages of Pseudomonas syringae unveil numerous potential auxiliary metabolic genes.</title>
        <authorList>
            <person name="Feltin C."/>
            <person name="Garneau J.R."/>
            <person name="Morris C.E."/>
            <person name="Berard A."/>
            <person name="Torres-Barcelo C."/>
        </authorList>
    </citation>
    <scope>NUCLEOTIDE SEQUENCE</scope>
</reference>
<evidence type="ECO:0000259" key="1">
    <source>
        <dbReference type="Pfam" id="PF10686"/>
    </source>
</evidence>